<keyword evidence="2" id="KW-0812">Transmembrane</keyword>
<dbReference type="GO" id="GO:0004553">
    <property type="term" value="F:hydrolase activity, hydrolyzing O-glycosyl compounds"/>
    <property type="evidence" value="ECO:0007669"/>
    <property type="project" value="InterPro"/>
</dbReference>
<dbReference type="InterPro" id="IPR016288">
    <property type="entry name" value="Beta_cellobiohydrolase"/>
</dbReference>
<organism evidence="4 5">
    <name type="scientific">Pythium insidiosum</name>
    <name type="common">Pythiosis disease agent</name>
    <dbReference type="NCBI Taxonomy" id="114742"/>
    <lineage>
        <taxon>Eukaryota</taxon>
        <taxon>Sar</taxon>
        <taxon>Stramenopiles</taxon>
        <taxon>Oomycota</taxon>
        <taxon>Peronosporomycetes</taxon>
        <taxon>Pythiales</taxon>
        <taxon>Pythiaceae</taxon>
        <taxon>Pythium</taxon>
    </lineage>
</organism>
<proteinExistence type="predicted"/>
<comment type="caution">
    <text evidence="4">The sequence shown here is derived from an EMBL/GenBank/DDBJ whole genome shotgun (WGS) entry which is preliminary data.</text>
</comment>
<evidence type="ECO:0008006" key="6">
    <source>
        <dbReference type="Google" id="ProtNLM"/>
    </source>
</evidence>
<keyword evidence="2" id="KW-1133">Transmembrane helix</keyword>
<dbReference type="PANTHER" id="PTHR34876:SF4">
    <property type="entry name" value="1,4-BETA-D-GLUCAN CELLOBIOHYDROLASE C-RELATED"/>
    <property type="match status" value="1"/>
</dbReference>
<dbReference type="EMBL" id="JAKCXM010000221">
    <property type="protein sequence ID" value="KAJ0398295.1"/>
    <property type="molecule type" value="Genomic_DNA"/>
</dbReference>
<reference evidence="4" key="1">
    <citation type="submission" date="2021-12" db="EMBL/GenBank/DDBJ databases">
        <title>Prjna785345.</title>
        <authorList>
            <person name="Rujirawat T."/>
            <person name="Krajaejun T."/>
        </authorList>
    </citation>
    <scope>NUCLEOTIDE SEQUENCE</scope>
    <source>
        <strain evidence="4">Pi057C3</strain>
    </source>
</reference>
<dbReference type="Proteomes" id="UP001209570">
    <property type="component" value="Unassembled WGS sequence"/>
</dbReference>
<dbReference type="Gene3D" id="3.20.20.40">
    <property type="entry name" value="1, 4-beta cellobiohydrolase"/>
    <property type="match status" value="1"/>
</dbReference>
<accession>A0AAD5M8D4</accession>
<feature type="compositionally biased region" description="Low complexity" evidence="1">
    <location>
        <begin position="411"/>
        <end position="452"/>
    </location>
</feature>
<feature type="chain" id="PRO_5041960169" description="Glycoside hydrolase" evidence="3">
    <location>
        <begin position="27"/>
        <end position="636"/>
    </location>
</feature>
<feature type="transmembrane region" description="Helical" evidence="2">
    <location>
        <begin position="581"/>
        <end position="604"/>
    </location>
</feature>
<dbReference type="SUPFAM" id="SSF51989">
    <property type="entry name" value="Glycosyl hydrolases family 6, cellulases"/>
    <property type="match status" value="1"/>
</dbReference>
<feature type="compositionally biased region" description="Low complexity" evidence="1">
    <location>
        <begin position="360"/>
        <end position="369"/>
    </location>
</feature>
<name>A0AAD5M8D4_PYTIN</name>
<feature type="compositionally biased region" description="Pro residues" evidence="1">
    <location>
        <begin position="513"/>
        <end position="535"/>
    </location>
</feature>
<feature type="compositionally biased region" description="Basic residues" evidence="1">
    <location>
        <begin position="478"/>
        <end position="487"/>
    </location>
</feature>
<dbReference type="PRINTS" id="PR00733">
    <property type="entry name" value="GLHYDRLASE6"/>
</dbReference>
<feature type="region of interest" description="Disordered" evidence="1">
    <location>
        <begin position="338"/>
        <end position="580"/>
    </location>
</feature>
<dbReference type="AlphaFoldDB" id="A0AAD5M8D4"/>
<dbReference type="Pfam" id="PF01341">
    <property type="entry name" value="Glyco_hydro_6"/>
    <property type="match status" value="1"/>
</dbReference>
<dbReference type="InterPro" id="IPR036434">
    <property type="entry name" value="Beta_cellobiohydrolase_sf"/>
</dbReference>
<feature type="signal peptide" evidence="3">
    <location>
        <begin position="1"/>
        <end position="26"/>
    </location>
</feature>
<dbReference type="PANTHER" id="PTHR34876">
    <property type="match status" value="1"/>
</dbReference>
<dbReference type="GO" id="GO:0030245">
    <property type="term" value="P:cellulose catabolic process"/>
    <property type="evidence" value="ECO:0007669"/>
    <property type="project" value="InterPro"/>
</dbReference>
<evidence type="ECO:0000256" key="2">
    <source>
        <dbReference type="SAM" id="Phobius"/>
    </source>
</evidence>
<keyword evidence="3" id="KW-0732">Signal</keyword>
<feature type="compositionally biased region" description="Low complexity" evidence="1">
    <location>
        <begin position="566"/>
        <end position="579"/>
    </location>
</feature>
<keyword evidence="2" id="KW-0472">Membrane</keyword>
<evidence type="ECO:0000313" key="5">
    <source>
        <dbReference type="Proteomes" id="UP001209570"/>
    </source>
</evidence>
<keyword evidence="5" id="KW-1185">Reference proteome</keyword>
<evidence type="ECO:0000313" key="4">
    <source>
        <dbReference type="EMBL" id="KAJ0398295.1"/>
    </source>
</evidence>
<gene>
    <name evidence="4" type="ORF">P43SY_000817</name>
</gene>
<protein>
    <recommendedName>
        <fullName evidence="6">Glycoside hydrolase</fullName>
    </recommendedName>
</protein>
<evidence type="ECO:0000256" key="1">
    <source>
        <dbReference type="SAM" id="MobiDB-lite"/>
    </source>
</evidence>
<evidence type="ECO:0000256" key="3">
    <source>
        <dbReference type="SAM" id="SignalP"/>
    </source>
</evidence>
<sequence>MLRGFKTAIMTTTLLALAATRAPVAAAGSGELCSLPSGTLTAAAAEMKDCAFALNEVSKHAIATWYTDRESKQSGEQKLTQITSSCAESSRVTLVVYGMPQKDCEAGYSSSGYNQSPEDYKAFIKTLADKLGQRKALLVLEPDAVGLMAKGGCGLTAGYGPNLKMAIETLSRNLNADIYVDVGYWVLMNPTDAGNIAKVVKELAQAGRVKGISLNTSNYRSNKEISDLCGNFQKAYGDDSMRCIADTSRNFKEPKNSEWCNAKFGAIGHPPTSQTGFSNLDYFVWIKPVGESDGTCDGQGHTDQAMQGPAAGKFFKEHFMTMWNEGYFVVEKKMPKIDGTIKDPETPKPTQPIDQPTKAPEPTSATPVTTAPPAPTTTAPATTAPPTPTTTMPTTTAPPTPTSKAPIDQQPPASSVPATTAPPTSTSKAPIDQQQPSQSPSTPVSSQPATAPVNPQPPSPAKTESGDLPQTSTPAPTRKQRKHRRKKDCASGLESMPEGTPKPQQPNTTAPVTQPPQTQPKPTVTPAPTLAPTPTPKQQQQQQENKALSFSFQDESENPPAPPAPNAAVRSSTESTTSSGLGGGVVAAIVVAAVAVVGVVGMAARRVVQHRRRADTLRTPAEFGQLRATPSGITVI</sequence>
<feature type="compositionally biased region" description="Polar residues" evidence="1">
    <location>
        <begin position="544"/>
        <end position="553"/>
    </location>
</feature>